<dbReference type="SMART" id="SM01359">
    <property type="entry name" value="A2M_N_2"/>
    <property type="match status" value="1"/>
</dbReference>
<dbReference type="InterPro" id="IPR011626">
    <property type="entry name" value="Alpha-macroglobulin_TED"/>
</dbReference>
<dbReference type="PROSITE" id="PS00477">
    <property type="entry name" value="ALPHA_2_MACROGLOBULIN"/>
    <property type="match status" value="1"/>
</dbReference>
<keyword evidence="6" id="KW-1015">Disulfide bond</keyword>
<evidence type="ECO:0000256" key="10">
    <source>
        <dbReference type="ARBA" id="ARBA00078071"/>
    </source>
</evidence>
<dbReference type="InterPro" id="IPR036595">
    <property type="entry name" value="A-macroglobulin_rcpt-bd_sf"/>
</dbReference>
<dbReference type="InterPro" id="IPR008930">
    <property type="entry name" value="Terpenoid_cyclase/PrenylTrfase"/>
</dbReference>
<dbReference type="InterPro" id="IPR009048">
    <property type="entry name" value="A-macroglobulin_rcpt-bd"/>
</dbReference>
<dbReference type="Pfam" id="PF01835">
    <property type="entry name" value="MG2"/>
    <property type="match status" value="1"/>
</dbReference>
<proteinExistence type="evidence at transcript level"/>
<keyword evidence="4" id="KW-0722">Serine protease inhibitor</keyword>
<dbReference type="Pfam" id="PF07678">
    <property type="entry name" value="TED_complement"/>
    <property type="match status" value="1"/>
</dbReference>
<dbReference type="InterPro" id="IPR050473">
    <property type="entry name" value="A2M/Complement_sys"/>
</dbReference>
<reference evidence="15" key="1">
    <citation type="journal article" date="2015" name="Dev. Comp. Immunol.">
        <title>Evolution of the complement system in protostomes revealed by de novo transcriptome analysis of six species of Arthropoda.</title>
        <authorList>
            <person name="Sekiguchi R."/>
            <person name="Nonaka M."/>
        </authorList>
    </citation>
    <scope>NUCLEOTIDE SEQUENCE</scope>
</reference>
<dbReference type="CDD" id="cd02897">
    <property type="entry name" value="A2M_2"/>
    <property type="match status" value="1"/>
</dbReference>
<feature type="domain" description="Alpha-macroglobulin receptor-binding" evidence="14">
    <location>
        <begin position="1337"/>
        <end position="1425"/>
    </location>
</feature>
<feature type="signal peptide" evidence="11">
    <location>
        <begin position="1"/>
        <end position="21"/>
    </location>
</feature>
<evidence type="ECO:0000256" key="1">
    <source>
        <dbReference type="ARBA" id="ARBA00010952"/>
    </source>
</evidence>
<dbReference type="InterPro" id="IPR013783">
    <property type="entry name" value="Ig-like_fold"/>
</dbReference>
<name>A0A0E3VMY2_9MYRI</name>
<dbReference type="Gene3D" id="2.20.130.20">
    <property type="match status" value="1"/>
</dbReference>
<dbReference type="Gene3D" id="2.60.40.1930">
    <property type="match status" value="2"/>
</dbReference>
<dbReference type="GO" id="GO:0005615">
    <property type="term" value="C:extracellular space"/>
    <property type="evidence" value="ECO:0007669"/>
    <property type="project" value="InterPro"/>
</dbReference>
<evidence type="ECO:0000256" key="7">
    <source>
        <dbReference type="ARBA" id="ARBA00023180"/>
    </source>
</evidence>
<dbReference type="GO" id="GO:0004867">
    <property type="term" value="F:serine-type endopeptidase inhibitor activity"/>
    <property type="evidence" value="ECO:0007669"/>
    <property type="project" value="UniProtKB-KW"/>
</dbReference>
<dbReference type="Gene3D" id="2.60.40.690">
    <property type="entry name" value="Alpha-macroglobulin, receptor-binding domain"/>
    <property type="match status" value="1"/>
</dbReference>
<dbReference type="InterPro" id="IPR014756">
    <property type="entry name" value="Ig_E-set"/>
</dbReference>
<dbReference type="InterPro" id="IPR041555">
    <property type="entry name" value="MG3"/>
</dbReference>
<dbReference type="InterPro" id="IPR047565">
    <property type="entry name" value="Alpha-macroglob_thiol-ester_cl"/>
</dbReference>
<accession>A0A0E3VMY2</accession>
<keyword evidence="2" id="KW-0646">Protease inhibitor</keyword>
<evidence type="ECO:0000259" key="14">
    <source>
        <dbReference type="SMART" id="SM01361"/>
    </source>
</evidence>
<dbReference type="FunFam" id="2.60.40.1930:FF:000001">
    <property type="entry name" value="CD109 isoform 3"/>
    <property type="match status" value="1"/>
</dbReference>
<keyword evidence="3 11" id="KW-0732">Signal</keyword>
<organism evidence="15">
    <name type="scientific">Scolopendra japonica</name>
    <dbReference type="NCBI Taxonomy" id="2609777"/>
    <lineage>
        <taxon>Eukaryota</taxon>
        <taxon>Metazoa</taxon>
        <taxon>Ecdysozoa</taxon>
        <taxon>Arthropoda</taxon>
        <taxon>Myriapoda</taxon>
        <taxon>Chilopoda</taxon>
        <taxon>Pleurostigmophora</taxon>
        <taxon>Scolopendromorpha</taxon>
        <taxon>Scolopendridae</taxon>
        <taxon>Scolopendra</taxon>
    </lineage>
</organism>
<comment type="similarity">
    <text evidence="1">Belongs to the protease inhibitor I39 (alpha-2-macroglobulin) family.</text>
</comment>
<gene>
    <name evidence="15" type="primary">TEP1</name>
</gene>
<dbReference type="SUPFAM" id="SSF49410">
    <property type="entry name" value="Alpha-macroglobulin receptor domain"/>
    <property type="match status" value="1"/>
</dbReference>
<evidence type="ECO:0000256" key="4">
    <source>
        <dbReference type="ARBA" id="ARBA00022900"/>
    </source>
</evidence>
<dbReference type="Gene3D" id="1.50.10.20">
    <property type="match status" value="1"/>
</dbReference>
<dbReference type="InterPro" id="IPR011625">
    <property type="entry name" value="A2M_N_BRD"/>
</dbReference>
<dbReference type="InterPro" id="IPR002890">
    <property type="entry name" value="MG2"/>
</dbReference>
<dbReference type="Pfam" id="PF00207">
    <property type="entry name" value="A2M"/>
    <property type="match status" value="1"/>
</dbReference>
<evidence type="ECO:0000256" key="5">
    <source>
        <dbReference type="ARBA" id="ARBA00022966"/>
    </source>
</evidence>
<dbReference type="PANTHER" id="PTHR11412">
    <property type="entry name" value="MACROGLOBULIN / COMPLEMENT"/>
    <property type="match status" value="1"/>
</dbReference>
<evidence type="ECO:0000259" key="13">
    <source>
        <dbReference type="SMART" id="SM01360"/>
    </source>
</evidence>
<dbReference type="SUPFAM" id="SSF81296">
    <property type="entry name" value="E set domains"/>
    <property type="match status" value="1"/>
</dbReference>
<protein>
    <recommendedName>
        <fullName evidence="10">TEP1-F</fullName>
    </recommendedName>
</protein>
<dbReference type="Pfam" id="PF17791">
    <property type="entry name" value="MG3"/>
    <property type="match status" value="1"/>
</dbReference>
<evidence type="ECO:0000256" key="6">
    <source>
        <dbReference type="ARBA" id="ARBA00023157"/>
    </source>
</evidence>
<keyword evidence="5" id="KW-0882">Thioester bond</keyword>
<dbReference type="Pfam" id="PF07703">
    <property type="entry name" value="A2M_BRD"/>
    <property type="match status" value="1"/>
</dbReference>
<dbReference type="Gene3D" id="6.20.50.160">
    <property type="match status" value="1"/>
</dbReference>
<dbReference type="Gene3D" id="2.60.40.1940">
    <property type="match status" value="1"/>
</dbReference>
<sequence length="1447" mass="163555">MVKLTCFTIILLFLTFSGGNGTSYYAITAPEILRPNALYRVFVTVFEVTDPVIVEATLKPASHLINENLTAIASINSGKTEEINFQVGNWNHQLYRLEIKGSGGITFRETATVKQSFKIFSIFIQTDKGIYTPSQTVYFRIIVTKPSLLPHNPNGLVVYINDPEANRIKQWTNVTFTHGIYSGKFQLADQVNFGKWKISADFQGQTESVHFTVEEYVLPKFEVIIQLPPFVTWDDTDVTAFIEARYTYGKPVKGQLTLKVTVPFFWWTRDSEKRIAVFNTSIDGKAEVKLNIVRDLLLNQTYSFTREIKFHAKVTEALTGKQMNATNELQIHLSKYKLNFSNLNKFKPGLPYTVYLNLVLQDGTPFSDNVHLITVNCTFHKKDIWDRFSVYDHSKNVMNTMNFSVPIDGRVKIQILPPKSSKSITFKAKFLDVFTVSLARRAPMHPNSDRFIQLLPPLTVPQIGEKIELLLQSTHTLDDPLILQVMGRGKILLTNNTAGNKSKIQIIRFTVTEEMAPAVHVIIFSLTNNGLVMADSILFGVKGLFKTPVSVNVVPKSAKPGTTMEVSVKTNPHAFVALSAVDQSVLLLNKGNDLKSSRVLSKLRNIESSNALKFYDDQEGKFLDPITTLELFKDAGLLLLTNGYQMYSTPFFWNRERFPEREMPVMPGRPGVPAMDSLEITSRLSPENMPYEPPSALPMPKEPLHVRSYFPETFLWTNETASNNGTVHIKTTVPDTITSYYINAFAMDDVNGIGLAEQPAKLQIFRPFFVTLNLPYSVVRGETLALQALVFNYMTENLMVWLTLENENNEFVLINLENEMNVDENSKYIEIQVKSGEGASVFFYIVPKKIGYIDIKIAARSHIAADAIHKKLLVKAEGIPMYNSKTVLADLRKQSQFQDKIQILMPKNFVDGSERIEISATRDIMGTAINNIDQLLRMPSGCGEQNMLNFVPNIVIMDYFTATNRLTPQIEDKAIRFMESGYQRELTYKRKEGSFSAFGENDSKGSTWLTAFVVKSFIQAKKYISIDENVIRESLIWLSRQKNANHLFPEVGTVLHKEMQGGSSHGLGLTAYVLSAFLESKLNDVDSSDRFHPLIDNSINILENYLEELKTDYDLVLVTYVLHLANSSVKDVAFEKMNMRSKKDGDKMFWTMSSTSSSDDKLDPFSYKSKPKSVDIEMTSYALMTYSLRNMIAEGLPIMRWLLSKQNANGGFQSTQDTVVGIQALAQIAKEISFSDDDFHLDVKFFYEGGEKIMSLTKDNDLVLYIEQIPGNVRQIDIQASGSGFGIFQVSWSYNVLTLQENPPFEVGIEINNENNELAVEACVNASRYLYESHGETNMAVMELALPSGYVADKEHLPHVDARKLIKRVETKDGDSVVVIYFDKIGEQVCVTAMAERKIMIADVKPALVQVYDYYKPEKRGEAFYNPPALSKCEICQNEECKQTCDR</sequence>
<evidence type="ECO:0000259" key="12">
    <source>
        <dbReference type="SMART" id="SM01359"/>
    </source>
</evidence>
<evidence type="ECO:0000313" key="15">
    <source>
        <dbReference type="EMBL" id="BAR45612.1"/>
    </source>
</evidence>
<dbReference type="InterPro" id="IPR019742">
    <property type="entry name" value="MacrogloblnA2_CS"/>
</dbReference>
<dbReference type="Gene3D" id="2.60.120.1540">
    <property type="match status" value="1"/>
</dbReference>
<dbReference type="SMART" id="SM01360">
    <property type="entry name" value="A2M"/>
    <property type="match status" value="1"/>
</dbReference>
<dbReference type="InterPro" id="IPR001599">
    <property type="entry name" value="Macroglobln_a2"/>
</dbReference>
<keyword evidence="7" id="KW-0325">Glycoprotein</keyword>
<dbReference type="PANTHER" id="PTHR11412:SF136">
    <property type="entry name" value="CD109 ANTIGEN"/>
    <property type="match status" value="1"/>
</dbReference>
<evidence type="ECO:0000256" key="11">
    <source>
        <dbReference type="SAM" id="SignalP"/>
    </source>
</evidence>
<dbReference type="SMART" id="SM01419">
    <property type="entry name" value="Thiol-ester_cl"/>
    <property type="match status" value="1"/>
</dbReference>
<dbReference type="SMART" id="SM01361">
    <property type="entry name" value="A2M_recep"/>
    <property type="match status" value="1"/>
</dbReference>
<evidence type="ECO:0000256" key="8">
    <source>
        <dbReference type="ARBA" id="ARBA00057615"/>
    </source>
</evidence>
<dbReference type="Gene3D" id="2.60.40.2950">
    <property type="match status" value="1"/>
</dbReference>
<dbReference type="InterPro" id="IPR041813">
    <property type="entry name" value="A2M_TED"/>
</dbReference>
<dbReference type="FunFam" id="1.50.10.20:FF:000001">
    <property type="entry name" value="CD109 isoform 1"/>
    <property type="match status" value="1"/>
</dbReference>
<feature type="domain" description="Alpha-2-macroglobulin bait region" evidence="12">
    <location>
        <begin position="452"/>
        <end position="588"/>
    </location>
</feature>
<dbReference type="EMBL" id="LC009033">
    <property type="protein sequence ID" value="BAR45612.1"/>
    <property type="molecule type" value="mRNA"/>
</dbReference>
<feature type="chain" id="PRO_5002414439" description="TEP1-F" evidence="11">
    <location>
        <begin position="22"/>
        <end position="1447"/>
    </location>
</feature>
<dbReference type="Pfam" id="PF07677">
    <property type="entry name" value="A2M_recep"/>
    <property type="match status" value="1"/>
</dbReference>
<comment type="subunit">
    <text evidence="9">Heterodimer of a TEP1-N chain and an TEP1-C chain non-covalently linked. Forms a complex composed of TEP1-N and TEP1-C heterodimer, LRIM1 and APL1C; the interaction stabilizes TEP1-N and TEP1-C heterodimer, prevents its binding to tissues while circulating in the hemolymph and protects the thioester bond from hydrolysis. Mature TEP1 and to a lesser extent full-length TEP1 interact with SPCLIP1; the interaction is induced by microbial infection.</text>
</comment>
<evidence type="ECO:0000256" key="9">
    <source>
        <dbReference type="ARBA" id="ARBA00063781"/>
    </source>
</evidence>
<comment type="function">
    <text evidence="8">Binds covalently through a thioester bond to the pathogen surface resulting in pathogen clearance.</text>
</comment>
<evidence type="ECO:0000256" key="3">
    <source>
        <dbReference type="ARBA" id="ARBA00022729"/>
    </source>
</evidence>
<evidence type="ECO:0000256" key="2">
    <source>
        <dbReference type="ARBA" id="ARBA00022690"/>
    </source>
</evidence>
<dbReference type="SUPFAM" id="SSF48239">
    <property type="entry name" value="Terpenoid cyclases/Protein prenyltransferases"/>
    <property type="match status" value="1"/>
</dbReference>
<dbReference type="Gene3D" id="2.60.40.10">
    <property type="entry name" value="Immunoglobulins"/>
    <property type="match status" value="2"/>
</dbReference>
<feature type="domain" description="Alpha-2-macroglobulin" evidence="13">
    <location>
        <begin position="713"/>
        <end position="804"/>
    </location>
</feature>